<comment type="caution">
    <text evidence="1">The sequence shown here is derived from an EMBL/GenBank/DDBJ whole genome shotgun (WGS) entry which is preliminary data.</text>
</comment>
<evidence type="ECO:0000313" key="2">
    <source>
        <dbReference type="Proteomes" id="UP001597641"/>
    </source>
</evidence>
<sequence length="117" mass="13059">MQTATPLVEIFTSHAGSVYQCDRRNRVLVHFAGQLTALKIEAFLRLKQAVDSIDLEEMAASTARSSDFEVVSVSGCERCYVLTLPELCVFKELLGQAKFVMSLNSMLHECLNSELAW</sequence>
<reference evidence="2" key="1">
    <citation type="journal article" date="2019" name="Int. J. Syst. Evol. Microbiol.">
        <title>The Global Catalogue of Microorganisms (GCM) 10K type strain sequencing project: providing services to taxonomists for standard genome sequencing and annotation.</title>
        <authorList>
            <consortium name="The Broad Institute Genomics Platform"/>
            <consortium name="The Broad Institute Genome Sequencing Center for Infectious Disease"/>
            <person name="Wu L."/>
            <person name="Ma J."/>
        </authorList>
    </citation>
    <scope>NUCLEOTIDE SEQUENCE [LARGE SCALE GENOMIC DNA]</scope>
    <source>
        <strain evidence="2">KCTC 23984</strain>
    </source>
</reference>
<name>A0ABW6BV29_9BACT</name>
<organism evidence="1 2">
    <name type="scientific">Pontibacter toksunensis</name>
    <dbReference type="NCBI Taxonomy" id="1332631"/>
    <lineage>
        <taxon>Bacteria</taxon>
        <taxon>Pseudomonadati</taxon>
        <taxon>Bacteroidota</taxon>
        <taxon>Cytophagia</taxon>
        <taxon>Cytophagales</taxon>
        <taxon>Hymenobacteraceae</taxon>
        <taxon>Pontibacter</taxon>
    </lineage>
</organism>
<keyword evidence="2" id="KW-1185">Reference proteome</keyword>
<dbReference type="RefSeq" id="WP_377484016.1">
    <property type="nucleotide sequence ID" value="NZ_JBHUOX010000006.1"/>
</dbReference>
<evidence type="ECO:0000313" key="1">
    <source>
        <dbReference type="EMBL" id="MFD3000714.1"/>
    </source>
</evidence>
<gene>
    <name evidence="1" type="ORF">ACFS7Z_10110</name>
</gene>
<dbReference type="EMBL" id="JBHUOX010000006">
    <property type="protein sequence ID" value="MFD3000714.1"/>
    <property type="molecule type" value="Genomic_DNA"/>
</dbReference>
<proteinExistence type="predicted"/>
<accession>A0ABW6BV29</accession>
<protein>
    <submittedName>
        <fullName evidence="1">Uncharacterized protein</fullName>
    </submittedName>
</protein>
<dbReference type="Proteomes" id="UP001597641">
    <property type="component" value="Unassembled WGS sequence"/>
</dbReference>